<dbReference type="PANTHER" id="PTHR32183">
    <property type="match status" value="1"/>
</dbReference>
<keyword evidence="4" id="KW-0949">S-adenosyl-L-methionine</keyword>
<evidence type="ECO:0000313" key="6">
    <source>
        <dbReference type="Proteomes" id="UP000596660"/>
    </source>
</evidence>
<evidence type="ECO:0000256" key="3">
    <source>
        <dbReference type="ARBA" id="ARBA00022679"/>
    </source>
</evidence>
<evidence type="ECO:0000256" key="2">
    <source>
        <dbReference type="ARBA" id="ARBA00022603"/>
    </source>
</evidence>
<name>A0A803M5J7_CHEQI</name>
<evidence type="ECO:0000256" key="4">
    <source>
        <dbReference type="ARBA" id="ARBA00022691"/>
    </source>
</evidence>
<evidence type="ECO:0008006" key="7">
    <source>
        <dbReference type="Google" id="ProtNLM"/>
    </source>
</evidence>
<dbReference type="OMA" id="AWIMHEN"/>
<reference evidence="5" key="1">
    <citation type="journal article" date="2017" name="Nature">
        <title>The genome of Chenopodium quinoa.</title>
        <authorList>
            <person name="Jarvis D.E."/>
            <person name="Ho Y.S."/>
            <person name="Lightfoot D.J."/>
            <person name="Schmoeckel S.M."/>
            <person name="Li B."/>
            <person name="Borm T.J.A."/>
            <person name="Ohyanagi H."/>
            <person name="Mineta K."/>
            <person name="Michell C.T."/>
            <person name="Saber N."/>
            <person name="Kharbatia N.M."/>
            <person name="Rupper R.R."/>
            <person name="Sharp A.R."/>
            <person name="Dally N."/>
            <person name="Boughton B.A."/>
            <person name="Woo Y.H."/>
            <person name="Gao G."/>
            <person name="Schijlen E.G.W.M."/>
            <person name="Guo X."/>
            <person name="Momin A.A."/>
            <person name="Negrao S."/>
            <person name="Al-Babili S."/>
            <person name="Gehring C."/>
            <person name="Roessner U."/>
            <person name="Jung C."/>
            <person name="Murphy K."/>
            <person name="Arold S.T."/>
            <person name="Gojobori T."/>
            <person name="van der Linden C.G."/>
            <person name="van Loo E.N."/>
            <person name="Jellen E.N."/>
            <person name="Maughan P.J."/>
            <person name="Tester M."/>
        </authorList>
    </citation>
    <scope>NUCLEOTIDE SEQUENCE [LARGE SCALE GENOMIC DNA]</scope>
    <source>
        <strain evidence="5">cv. PI 614886</strain>
    </source>
</reference>
<keyword evidence="6" id="KW-1185">Reference proteome</keyword>
<dbReference type="Gene3D" id="3.40.50.150">
    <property type="entry name" value="Vaccinia Virus protein VP39"/>
    <property type="match status" value="1"/>
</dbReference>
<dbReference type="SUPFAM" id="SSF53335">
    <property type="entry name" value="S-adenosyl-L-methionine-dependent methyltransferases"/>
    <property type="match status" value="1"/>
</dbReference>
<dbReference type="AlphaFoldDB" id="A0A803M5J7"/>
<dbReference type="GO" id="GO:0008757">
    <property type="term" value="F:S-adenosylmethionine-dependent methyltransferase activity"/>
    <property type="evidence" value="ECO:0007669"/>
    <property type="project" value="InterPro"/>
</dbReference>
<dbReference type="EnsemblPlants" id="AUR62023720-RA">
    <property type="protein sequence ID" value="AUR62023720-RA:cds"/>
    <property type="gene ID" value="AUR62023720"/>
</dbReference>
<evidence type="ECO:0000256" key="1">
    <source>
        <dbReference type="ARBA" id="ARBA00022553"/>
    </source>
</evidence>
<dbReference type="PANTHER" id="PTHR32183:SF11">
    <property type="entry name" value="THIOL METHYLTRANSFERASE 2-RELATED"/>
    <property type="match status" value="1"/>
</dbReference>
<dbReference type="InterPro" id="IPR029063">
    <property type="entry name" value="SAM-dependent_MTases_sf"/>
</dbReference>
<dbReference type="PROSITE" id="PS51585">
    <property type="entry name" value="SAM_MT_TPMT"/>
    <property type="match status" value="1"/>
</dbReference>
<protein>
    <recommendedName>
        <fullName evidence="7">Methyltransferase domain-containing protein</fullName>
    </recommendedName>
</protein>
<sequence length="131" mass="14901">MLAWIMHENQQGYDVIAMASSERNVVGLDLSEAAIAKAKKLAASSANANSTTFIVDNFFTWQPNEPFDLIFDYTFFCAIDLKTRPTWASRMAELLKPDGELLILMFPGNSLRNLERFSRGNFVHFSLYLRV</sequence>
<dbReference type="Gramene" id="AUR62023720-RA">
    <property type="protein sequence ID" value="AUR62023720-RA:cds"/>
    <property type="gene ID" value="AUR62023720"/>
</dbReference>
<evidence type="ECO:0000313" key="5">
    <source>
        <dbReference type="EnsemblPlants" id="AUR62023720-RA:cds"/>
    </source>
</evidence>
<reference evidence="5" key="2">
    <citation type="submission" date="2021-03" db="UniProtKB">
        <authorList>
            <consortium name="EnsemblPlants"/>
        </authorList>
    </citation>
    <scope>IDENTIFICATION</scope>
</reference>
<keyword evidence="3" id="KW-0808">Transferase</keyword>
<dbReference type="Proteomes" id="UP000596660">
    <property type="component" value="Unplaced"/>
</dbReference>
<keyword evidence="2" id="KW-0489">Methyltransferase</keyword>
<keyword evidence="1" id="KW-0597">Phosphoprotein</keyword>
<dbReference type="GO" id="GO:0032259">
    <property type="term" value="P:methylation"/>
    <property type="evidence" value="ECO:0007669"/>
    <property type="project" value="UniProtKB-KW"/>
</dbReference>
<proteinExistence type="predicted"/>
<dbReference type="InterPro" id="IPR008854">
    <property type="entry name" value="TPMT"/>
</dbReference>
<accession>A0A803M5J7</accession>
<organism evidence="5 6">
    <name type="scientific">Chenopodium quinoa</name>
    <name type="common">Quinoa</name>
    <dbReference type="NCBI Taxonomy" id="63459"/>
    <lineage>
        <taxon>Eukaryota</taxon>
        <taxon>Viridiplantae</taxon>
        <taxon>Streptophyta</taxon>
        <taxon>Embryophyta</taxon>
        <taxon>Tracheophyta</taxon>
        <taxon>Spermatophyta</taxon>
        <taxon>Magnoliopsida</taxon>
        <taxon>eudicotyledons</taxon>
        <taxon>Gunneridae</taxon>
        <taxon>Pentapetalae</taxon>
        <taxon>Caryophyllales</taxon>
        <taxon>Chenopodiaceae</taxon>
        <taxon>Chenopodioideae</taxon>
        <taxon>Atripliceae</taxon>
        <taxon>Chenopodium</taxon>
    </lineage>
</organism>
<dbReference type="Pfam" id="PF05724">
    <property type="entry name" value="TPMT"/>
    <property type="match status" value="1"/>
</dbReference>